<feature type="region of interest" description="Disordered" evidence="1">
    <location>
        <begin position="897"/>
        <end position="940"/>
    </location>
</feature>
<dbReference type="Proteomes" id="UP000467379">
    <property type="component" value="Plasmid pJCM12687"/>
</dbReference>
<geneLocation type="plasmid" evidence="3 6">
    <name>pJCM12687</name>
</geneLocation>
<dbReference type="AlphaFoldDB" id="A0A7I7WCT1"/>
<dbReference type="EMBL" id="MVHM01000020">
    <property type="protein sequence ID" value="ORA33121.1"/>
    <property type="molecule type" value="Genomic_DNA"/>
</dbReference>
<evidence type="ECO:0000259" key="2">
    <source>
        <dbReference type="Pfam" id="PF08751"/>
    </source>
</evidence>
<dbReference type="Pfam" id="PF08751">
    <property type="entry name" value="TrwC"/>
    <property type="match status" value="1"/>
</dbReference>
<organism evidence="4 5">
    <name type="scientific">Mycobacterium branderi</name>
    <dbReference type="NCBI Taxonomy" id="43348"/>
    <lineage>
        <taxon>Bacteria</taxon>
        <taxon>Bacillati</taxon>
        <taxon>Actinomycetota</taxon>
        <taxon>Actinomycetes</taxon>
        <taxon>Mycobacteriales</taxon>
        <taxon>Mycobacteriaceae</taxon>
        <taxon>Mycobacterium</taxon>
    </lineage>
</organism>
<dbReference type="Gene3D" id="2.30.30.940">
    <property type="match status" value="1"/>
</dbReference>
<feature type="domain" description="TrwC relaxase" evidence="2">
    <location>
        <begin position="14"/>
        <end position="317"/>
    </location>
</feature>
<evidence type="ECO:0000256" key="1">
    <source>
        <dbReference type="SAM" id="MobiDB-lite"/>
    </source>
</evidence>
<dbReference type="InterPro" id="IPR014862">
    <property type="entry name" value="TrwC"/>
</dbReference>
<evidence type="ECO:0000313" key="3">
    <source>
        <dbReference type="EMBL" id="BBZ15356.1"/>
    </source>
</evidence>
<gene>
    <name evidence="4" type="ORF">BST20_22930</name>
    <name evidence="3" type="ORF">MBRA_55510</name>
</gene>
<evidence type="ECO:0000313" key="5">
    <source>
        <dbReference type="Proteomes" id="UP000192441"/>
    </source>
</evidence>
<accession>A0A7I7WCT1</accession>
<dbReference type="Pfam" id="PF13604">
    <property type="entry name" value="AAA_30"/>
    <property type="match status" value="1"/>
</dbReference>
<dbReference type="Proteomes" id="UP000192441">
    <property type="component" value="Unassembled WGS sequence"/>
</dbReference>
<reference evidence="3" key="3">
    <citation type="submission" date="2020-02" db="EMBL/GenBank/DDBJ databases">
        <authorList>
            <person name="Matsumoto Y."/>
            <person name="Motooka D."/>
            <person name="Nakamura S."/>
        </authorList>
    </citation>
    <scope>NUCLEOTIDE SEQUENCE</scope>
    <source>
        <strain evidence="3">JCM 12687</strain>
        <plasmid evidence="3">pJCM12687</plasmid>
    </source>
</reference>
<name>A0A7I7WCT1_9MYCO</name>
<dbReference type="SUPFAM" id="SSF55464">
    <property type="entry name" value="Origin of replication-binding domain, RBD-like"/>
    <property type="match status" value="1"/>
</dbReference>
<protein>
    <submittedName>
        <fullName evidence="4">AAA family ATPase</fullName>
    </submittedName>
    <submittedName>
        <fullName evidence="3">TraA/ATP-dependent exoDNAse/relaxase</fullName>
    </submittedName>
</protein>
<dbReference type="NCBIfam" id="NF041492">
    <property type="entry name" value="MobF"/>
    <property type="match status" value="1"/>
</dbReference>
<dbReference type="CDD" id="cd18809">
    <property type="entry name" value="SF1_C_RecD"/>
    <property type="match status" value="1"/>
</dbReference>
<keyword evidence="3" id="KW-0614">Plasmid</keyword>
<evidence type="ECO:0000313" key="6">
    <source>
        <dbReference type="Proteomes" id="UP000467379"/>
    </source>
</evidence>
<dbReference type="SUPFAM" id="SSF52540">
    <property type="entry name" value="P-loop containing nucleoside triphosphate hydrolases"/>
    <property type="match status" value="1"/>
</dbReference>
<keyword evidence="6" id="KW-1185">Reference proteome</keyword>
<sequence>MLTISRLSRWSIDYYNDTANKAKQAAMDRHRANGGLGEYYTEGDTRAPTWVITGDTAAVGRLTGLDGAALDGGFADTETAARWLDDGIAPNGATGRAFTEKSVHGFDLVFAAPKSVSLIRALTDDVAEKVVANAHIKAVQAALTYLHAHAGYTRVHNPLTGTKDLERLPGLVAIAYQHETSRCGDPHLHTHVILPNRQPRADGKLVSIDSKSLHHEAKAAGIIYQAVLRHELHAERGFEWTGVEAHSGMAEIAGVDRDSIKVWSQRSTRLREWAKDNLVIVDGQPTAAQLAAAQKATRPAKPESLAWEELKEMWRADERGLTLVRDAHFAARDERRRAARRPLDRARVAQMAAHIDKAAFTRADMVEIVGAQLPVDAPGDPRALIEAIVDEVSVRVSAKREAQHREGHEKFTVDAVIAEEERVFEMVDDSDARSRLDVRAEDLGDLSPDQERAIRSIAVSPFLVQPLQAPAGAGKTHSLRALRAAARRARKEVLVLAPTGKAVDEAMQEGAGDRGLTVAKALKLIEDDELDVDRSTVIVVDEASMVGTPALKKLLSCAAIGRAKMVLVGDAYQLSPVRARGGMFEHLCADLPWSQRLSEVWRMSNPEERDASLALRSAHGNRLRKAVGWYRTHGRLHTGDPIAMAADARDAYLADRAAGKDALLICDTWEMADALNHRLHDALTGPGPSVRCARDQTIRVGDIIMSRNNDATIVVQPGARHRRADRIDQVRNGNRWLVAAVDAKTNRVAAERTSDKARVVFEGDYLREHVTLGYAATVHSAQGVTADTAYTILGEGSTRAMLYVAMTRGRHNNEAFIYQRITGEAEHEHSTPVAGADIHILRRGNKYSAAHYFRMILANDDRPRTMHAEADRTERGLLPEVVANLLKRQDQRSAARTAVWREHTAAERDRQAAYQRMAGTTTREQSARDQGVQLDDGLEL</sequence>
<proteinExistence type="predicted"/>
<reference evidence="3 6" key="2">
    <citation type="journal article" date="2019" name="Emerg. Microbes Infect.">
        <title>Comprehensive subspecies identification of 175 nontuberculous mycobacteria species based on 7547 genomic profiles.</title>
        <authorList>
            <person name="Matsumoto Y."/>
            <person name="Kinjo T."/>
            <person name="Motooka D."/>
            <person name="Nabeya D."/>
            <person name="Jung N."/>
            <person name="Uechi K."/>
            <person name="Horii T."/>
            <person name="Iida T."/>
            <person name="Fujita J."/>
            <person name="Nakamura S."/>
        </authorList>
    </citation>
    <scope>NUCLEOTIDE SEQUENCE [LARGE SCALE GENOMIC DNA]</scope>
    <source>
        <strain evidence="3 6">JCM 12687</strain>
        <plasmid evidence="3">pJCM12687</plasmid>
    </source>
</reference>
<dbReference type="InterPro" id="IPR027417">
    <property type="entry name" value="P-loop_NTPase"/>
</dbReference>
<dbReference type="OrthoDB" id="4524286at2"/>
<dbReference type="InterPro" id="IPR050534">
    <property type="entry name" value="Coronavir_polyprotein_1ab"/>
</dbReference>
<reference evidence="4 5" key="1">
    <citation type="submission" date="2016-12" db="EMBL/GenBank/DDBJ databases">
        <title>The new phylogeny of genus Mycobacterium.</title>
        <authorList>
            <person name="Tortoli E."/>
            <person name="Trovato A."/>
            <person name="Cirillo D.M."/>
        </authorList>
    </citation>
    <scope>NUCLEOTIDE SEQUENCE [LARGE SCALE GENOMIC DNA]</scope>
    <source>
        <strain evidence="4 5">DSM 44624</strain>
    </source>
</reference>
<dbReference type="EMBL" id="AP022607">
    <property type="protein sequence ID" value="BBZ15356.1"/>
    <property type="molecule type" value="Genomic_DNA"/>
</dbReference>
<feature type="compositionally biased region" description="Basic and acidic residues" evidence="1">
    <location>
        <begin position="897"/>
        <end position="911"/>
    </location>
</feature>
<dbReference type="RefSeq" id="WP_083133713.1">
    <property type="nucleotide sequence ID" value="NZ_AP022607.1"/>
</dbReference>
<dbReference type="Gene3D" id="3.40.50.300">
    <property type="entry name" value="P-loop containing nucleotide triphosphate hydrolases"/>
    <property type="match status" value="2"/>
</dbReference>
<dbReference type="PANTHER" id="PTHR43788">
    <property type="entry name" value="DNA2/NAM7 HELICASE FAMILY MEMBER"/>
    <property type="match status" value="1"/>
</dbReference>
<evidence type="ECO:0000313" key="4">
    <source>
        <dbReference type="EMBL" id="ORA33121.1"/>
    </source>
</evidence>